<evidence type="ECO:0000313" key="4">
    <source>
        <dbReference type="Proteomes" id="UP001380365"/>
    </source>
</evidence>
<name>A0ABU8Q5W1_9SPHN</name>
<dbReference type="InterPro" id="IPR050643">
    <property type="entry name" value="Periplasmic_pilus_chap"/>
</dbReference>
<sequence>MLRTVAATAFFTLLTPAPLLAQTALRVTPLAVDVTAPAQASSVTLQNTGREPISLQIRIFDWSQAGGEDKLVPTTDVVASPPAVSIPAGAAYTVRIARTGNTDAAGEKSYRMWVDELPRPTPSRAGGGEVDVRIRYDLPVFFHPAGVRTELSWRAYRTGSELVIEATNRGSRHARIQDLKLQTAKGNVSFGEGLAGYVLAGSTRRWTQPIAKLPSTSDGTATVVAGVSGSETRQPVTIATR</sequence>
<evidence type="ECO:0000256" key="1">
    <source>
        <dbReference type="SAM" id="SignalP"/>
    </source>
</evidence>
<dbReference type="SUPFAM" id="SSF49354">
    <property type="entry name" value="PapD-like"/>
    <property type="match status" value="1"/>
</dbReference>
<dbReference type="PANTHER" id="PTHR30251">
    <property type="entry name" value="PILUS ASSEMBLY CHAPERONE"/>
    <property type="match status" value="1"/>
</dbReference>
<accession>A0ABU8Q5W1</accession>
<dbReference type="InterPro" id="IPR016147">
    <property type="entry name" value="Pili_assmbl_chaperone_N"/>
</dbReference>
<reference evidence="3 4" key="1">
    <citation type="submission" date="2023-12" db="EMBL/GenBank/DDBJ databases">
        <title>Gut-associated functions are favored during microbiome assembly across C. elegans life.</title>
        <authorList>
            <person name="Zimmermann J."/>
        </authorList>
    </citation>
    <scope>NUCLEOTIDE SEQUENCE [LARGE SCALE GENOMIC DNA]</scope>
    <source>
        <strain evidence="3 4">JUb134</strain>
    </source>
</reference>
<protein>
    <submittedName>
        <fullName evidence="3">Molecular chaperone</fullName>
    </submittedName>
</protein>
<dbReference type="Gene3D" id="2.60.40.10">
    <property type="entry name" value="Immunoglobulins"/>
    <property type="match status" value="1"/>
</dbReference>
<feature type="domain" description="Pili assembly chaperone N-terminal" evidence="2">
    <location>
        <begin position="26"/>
        <end position="147"/>
    </location>
</feature>
<gene>
    <name evidence="3" type="ORF">WH159_07840</name>
</gene>
<dbReference type="Proteomes" id="UP001380365">
    <property type="component" value="Unassembled WGS sequence"/>
</dbReference>
<dbReference type="PANTHER" id="PTHR30251:SF4">
    <property type="entry name" value="SLR1668 PROTEIN"/>
    <property type="match status" value="1"/>
</dbReference>
<proteinExistence type="predicted"/>
<dbReference type="EMBL" id="JBBGZA010000001">
    <property type="protein sequence ID" value="MEJ5094450.1"/>
    <property type="molecule type" value="Genomic_DNA"/>
</dbReference>
<comment type="caution">
    <text evidence="3">The sequence shown here is derived from an EMBL/GenBank/DDBJ whole genome shotgun (WGS) entry which is preliminary data.</text>
</comment>
<feature type="chain" id="PRO_5047417311" evidence="1">
    <location>
        <begin position="22"/>
        <end position="241"/>
    </location>
</feature>
<evidence type="ECO:0000313" key="3">
    <source>
        <dbReference type="EMBL" id="MEJ5094450.1"/>
    </source>
</evidence>
<dbReference type="Pfam" id="PF00345">
    <property type="entry name" value="PapD_N"/>
    <property type="match status" value="1"/>
</dbReference>
<dbReference type="InterPro" id="IPR013783">
    <property type="entry name" value="Ig-like_fold"/>
</dbReference>
<dbReference type="InterPro" id="IPR008962">
    <property type="entry name" value="PapD-like_sf"/>
</dbReference>
<feature type="signal peptide" evidence="1">
    <location>
        <begin position="1"/>
        <end position="21"/>
    </location>
</feature>
<evidence type="ECO:0000259" key="2">
    <source>
        <dbReference type="Pfam" id="PF00345"/>
    </source>
</evidence>
<keyword evidence="4" id="KW-1185">Reference proteome</keyword>
<keyword evidence="1" id="KW-0732">Signal</keyword>
<organism evidence="3 4">
    <name type="scientific">Sphingomonas molluscorum</name>
    <dbReference type="NCBI Taxonomy" id="418184"/>
    <lineage>
        <taxon>Bacteria</taxon>
        <taxon>Pseudomonadati</taxon>
        <taxon>Pseudomonadota</taxon>
        <taxon>Alphaproteobacteria</taxon>
        <taxon>Sphingomonadales</taxon>
        <taxon>Sphingomonadaceae</taxon>
        <taxon>Sphingomonas</taxon>
    </lineage>
</organism>